<organism evidence="2 3">
    <name type="scientific">Arthrobacter gallicola</name>
    <dbReference type="NCBI Taxonomy" id="2762225"/>
    <lineage>
        <taxon>Bacteria</taxon>
        <taxon>Bacillati</taxon>
        <taxon>Actinomycetota</taxon>
        <taxon>Actinomycetes</taxon>
        <taxon>Micrococcales</taxon>
        <taxon>Micrococcaceae</taxon>
        <taxon>Arthrobacter</taxon>
    </lineage>
</organism>
<evidence type="ECO:0000313" key="3">
    <source>
        <dbReference type="Proteomes" id="UP000609874"/>
    </source>
</evidence>
<dbReference type="Gene3D" id="1.10.10.10">
    <property type="entry name" value="Winged helix-like DNA-binding domain superfamily/Winged helix DNA-binding domain"/>
    <property type="match status" value="1"/>
</dbReference>
<accession>A0ABR8UVX5</accession>
<reference evidence="2 3" key="1">
    <citation type="submission" date="2020-08" db="EMBL/GenBank/DDBJ databases">
        <title>A Genomic Blueprint of the Chicken Gut Microbiome.</title>
        <authorList>
            <person name="Gilroy R."/>
            <person name="Ravi A."/>
            <person name="Getino M."/>
            <person name="Pursley I."/>
            <person name="Horton D.L."/>
            <person name="Alikhan N.-F."/>
            <person name="Baker D."/>
            <person name="Gharbi K."/>
            <person name="Hall N."/>
            <person name="Watson M."/>
            <person name="Adriaenssens E.M."/>
            <person name="Foster-Nyarko E."/>
            <person name="Jarju S."/>
            <person name="Secka A."/>
            <person name="Antonio M."/>
            <person name="Oren A."/>
            <person name="Chaudhuri R."/>
            <person name="La Ragione R.M."/>
            <person name="Hildebrand F."/>
            <person name="Pallen M.J."/>
        </authorList>
    </citation>
    <scope>NUCLEOTIDE SEQUENCE [LARGE SCALE GENOMIC DNA]</scope>
    <source>
        <strain evidence="2 3">Sa2CUA1</strain>
    </source>
</reference>
<sequence length="102" mass="11601">MRHPRHELNALIHSPVRFSIMCYLGSVDECEFSILRDAVDLSDSSLSQNLTRLDDAGFITIEKRQYGRQMRTWIASTEAGNEALRNNLMILREIAEHDPVGG</sequence>
<gene>
    <name evidence="2" type="ORF">H9639_13915</name>
</gene>
<evidence type="ECO:0000259" key="1">
    <source>
        <dbReference type="Pfam" id="PF13601"/>
    </source>
</evidence>
<dbReference type="PANTHER" id="PTHR37318">
    <property type="entry name" value="BSL7504 PROTEIN"/>
    <property type="match status" value="1"/>
</dbReference>
<evidence type="ECO:0000313" key="2">
    <source>
        <dbReference type="EMBL" id="MBD7996396.1"/>
    </source>
</evidence>
<proteinExistence type="predicted"/>
<dbReference type="InterPro" id="IPR027395">
    <property type="entry name" value="WH_DNA-bd_dom"/>
</dbReference>
<protein>
    <submittedName>
        <fullName evidence="2">Transcriptional regulator</fullName>
    </submittedName>
</protein>
<dbReference type="SUPFAM" id="SSF46785">
    <property type="entry name" value="Winged helix' DNA-binding domain"/>
    <property type="match status" value="1"/>
</dbReference>
<dbReference type="InterPro" id="IPR036388">
    <property type="entry name" value="WH-like_DNA-bd_sf"/>
</dbReference>
<comment type="caution">
    <text evidence="2">The sequence shown here is derived from an EMBL/GenBank/DDBJ whole genome shotgun (WGS) entry which is preliminary data.</text>
</comment>
<feature type="domain" description="Winged helix DNA-binding" evidence="1">
    <location>
        <begin position="16"/>
        <end position="94"/>
    </location>
</feature>
<dbReference type="Proteomes" id="UP000609874">
    <property type="component" value="Unassembled WGS sequence"/>
</dbReference>
<dbReference type="PANTHER" id="PTHR37318:SF1">
    <property type="entry name" value="BSL7504 PROTEIN"/>
    <property type="match status" value="1"/>
</dbReference>
<dbReference type="Pfam" id="PF13601">
    <property type="entry name" value="HTH_34"/>
    <property type="match status" value="1"/>
</dbReference>
<dbReference type="RefSeq" id="WP_191749182.1">
    <property type="nucleotide sequence ID" value="NZ_JACSQD010000006.1"/>
</dbReference>
<dbReference type="EMBL" id="JACSQD010000006">
    <property type="protein sequence ID" value="MBD7996396.1"/>
    <property type="molecule type" value="Genomic_DNA"/>
</dbReference>
<name>A0ABR8UVX5_9MICC</name>
<keyword evidence="3" id="KW-1185">Reference proteome</keyword>
<dbReference type="InterPro" id="IPR036390">
    <property type="entry name" value="WH_DNA-bd_sf"/>
</dbReference>